<proteinExistence type="predicted"/>
<keyword evidence="5" id="KW-1185">Reference proteome</keyword>
<protein>
    <recommendedName>
        <fullName evidence="3">C3H1-type domain-containing protein</fullName>
    </recommendedName>
</protein>
<organism evidence="4 5">
    <name type="scientific">Prorocentrum cordatum</name>
    <dbReference type="NCBI Taxonomy" id="2364126"/>
    <lineage>
        <taxon>Eukaryota</taxon>
        <taxon>Sar</taxon>
        <taxon>Alveolata</taxon>
        <taxon>Dinophyceae</taxon>
        <taxon>Prorocentrales</taxon>
        <taxon>Prorocentraceae</taxon>
        <taxon>Prorocentrum</taxon>
    </lineage>
</organism>
<dbReference type="InterPro" id="IPR000571">
    <property type="entry name" value="Znf_CCCH"/>
</dbReference>
<evidence type="ECO:0000256" key="2">
    <source>
        <dbReference type="SAM" id="MobiDB-lite"/>
    </source>
</evidence>
<feature type="compositionally biased region" description="Low complexity" evidence="2">
    <location>
        <begin position="384"/>
        <end position="399"/>
    </location>
</feature>
<feature type="compositionally biased region" description="Basic residues" evidence="2">
    <location>
        <begin position="1110"/>
        <end position="1119"/>
    </location>
</feature>
<gene>
    <name evidence="4" type="ORF">PCOR1329_LOCUS69432</name>
</gene>
<evidence type="ECO:0000256" key="1">
    <source>
        <dbReference type="PROSITE-ProRule" id="PRU00723"/>
    </source>
</evidence>
<feature type="compositionally biased region" description="Basic and acidic residues" evidence="2">
    <location>
        <begin position="1089"/>
        <end position="1100"/>
    </location>
</feature>
<evidence type="ECO:0000313" key="5">
    <source>
        <dbReference type="Proteomes" id="UP001189429"/>
    </source>
</evidence>
<dbReference type="EMBL" id="CAUYUJ010019116">
    <property type="protein sequence ID" value="CAK0888694.1"/>
    <property type="molecule type" value="Genomic_DNA"/>
</dbReference>
<comment type="caution">
    <text evidence="4">The sequence shown here is derived from an EMBL/GenBank/DDBJ whole genome shotgun (WGS) entry which is preliminary data.</text>
</comment>
<dbReference type="Proteomes" id="UP001189429">
    <property type="component" value="Unassembled WGS sequence"/>
</dbReference>
<feature type="region of interest" description="Disordered" evidence="2">
    <location>
        <begin position="602"/>
        <end position="623"/>
    </location>
</feature>
<feature type="compositionally biased region" description="Basic and acidic residues" evidence="2">
    <location>
        <begin position="252"/>
        <end position="261"/>
    </location>
</feature>
<dbReference type="PROSITE" id="PS50103">
    <property type="entry name" value="ZF_C3H1"/>
    <property type="match status" value="1"/>
</dbReference>
<keyword evidence="1" id="KW-0479">Metal-binding</keyword>
<feature type="zinc finger region" description="C3H1-type" evidence="1">
    <location>
        <begin position="683"/>
        <end position="710"/>
    </location>
</feature>
<feature type="region of interest" description="Disordered" evidence="2">
    <location>
        <begin position="938"/>
        <end position="957"/>
    </location>
</feature>
<feature type="compositionally biased region" description="Acidic residues" evidence="2">
    <location>
        <begin position="359"/>
        <end position="369"/>
    </location>
</feature>
<evidence type="ECO:0000313" key="4">
    <source>
        <dbReference type="EMBL" id="CAK0888694.1"/>
    </source>
</evidence>
<feature type="region of interest" description="Disordered" evidence="2">
    <location>
        <begin position="471"/>
        <end position="529"/>
    </location>
</feature>
<feature type="compositionally biased region" description="Basic residues" evidence="2">
    <location>
        <begin position="271"/>
        <end position="284"/>
    </location>
</feature>
<keyword evidence="1" id="KW-0862">Zinc</keyword>
<feature type="non-terminal residue" evidence="4">
    <location>
        <position position="1"/>
    </location>
</feature>
<name>A0ABN9WU17_9DINO</name>
<feature type="region of interest" description="Disordered" evidence="2">
    <location>
        <begin position="1077"/>
        <end position="1125"/>
    </location>
</feature>
<keyword evidence="1" id="KW-0863">Zinc-finger</keyword>
<evidence type="ECO:0000259" key="3">
    <source>
        <dbReference type="PROSITE" id="PS50103"/>
    </source>
</evidence>
<accession>A0ABN9WU17</accession>
<sequence length="1125" mass="124571">ARERALENQLIQVQQQSLGQLAAQQAELLQLVDAKGMGRPVGFDGAEEKFVPWKVKVGNFITSTFPDLKPVLEWAEEHAGQIDEADATVAYGDGQDPEFVPDLRNKEAQAHMVLQQLCDKEPFDIVSNCGRGNGLETWRRLNRRYDPSTGGRKKTLLKKHILNPSRVTLDELSRAIEKWTDSVRMYERRKDRNGERSSIPDDIKISALEDLVPKELEKHMLLNSDRSDTFAEAMEGTGTYLETRAGTRLKVIDHSGNRNPDDMDVGSFVKGRPKGAPKGAKGHGKGKDDRMPAQTGPQGNFDNCGKKGRKKKDCWRPGGGANWPDATAKPEVGPKGPKGGGKGKGSGKGKGGKPVRSLEEEEPEEEEAADQSYLFLSPLGECRAGGPEEPAPAASPGVGRQEGGQKPGDGATVGLQRSVSAASSIRMRRDVELSFRIAYSDTPRMISAEMKMAEDEATIQEFLLEKAEIEHKRDSMKAMARADDDRRCQQRREQPESSKDPRLDQSRHDVRWAAEHRRQGTPERAAERKRLEGKWHAEFDSKAVLDGMGGEVVAAAVDGNLRAHGGDLAESSAASRKVDESDVVLKKEDVKLYGPLSRKAMLPFRQEGPNEAEEASTSRRRRSWTDSAAALNCPLLFGAGPQARETHDRKQLAKASAAKPCYTKTFSGKCSRENCPFSRDQCDKGKVFSEHFERGRCKWGDRCELSHDDDRRNQFLDELHEWKGEALHCNGVKMERHEMNFDTRAAIAASPKDFATGFPKSDPNVRKYRTASAEEISDESCRKVHGADANLNPCSPERRVVDAHKDKKTKRPRCTVIERKGDDPFAIKFLADATRETGYKRIILKSDDEAAILAIKTKAREKLTDVEVVMQEAPAGDRQANREIEVMVRELKRTTSALKSSAEDNLKVKLKDTDPLLAWKPRRAAFLMSRFRVGEGGGAPCERATGKRPAKTSSRKRDFESKVAVGSYVSTRGRNADVVVMTEYRVAKGTSIHRKPEPDRWDKTVLSMLKGLPWSAWPKEREVMAAPMPIEVPDAAAPAVAAPPVPVAFKDVATALCVKRADIDEFGMWPGCKGRPSLATGMHQQAHSIDSRVRTQEEPMKTAAGDSALRGRKRGKGPKRLLNPL</sequence>
<reference evidence="4" key="1">
    <citation type="submission" date="2023-10" db="EMBL/GenBank/DDBJ databases">
        <authorList>
            <person name="Chen Y."/>
            <person name="Shah S."/>
            <person name="Dougan E. K."/>
            <person name="Thang M."/>
            <person name="Chan C."/>
        </authorList>
    </citation>
    <scope>NUCLEOTIDE SEQUENCE [LARGE SCALE GENOMIC DNA]</scope>
</reference>
<feature type="region of interest" description="Disordered" evidence="2">
    <location>
        <begin position="252"/>
        <end position="423"/>
    </location>
</feature>
<feature type="domain" description="C3H1-type" evidence="3">
    <location>
        <begin position="683"/>
        <end position="710"/>
    </location>
</feature>